<dbReference type="SUPFAM" id="SSF55326">
    <property type="entry name" value="PurM N-terminal domain-like"/>
    <property type="match status" value="1"/>
</dbReference>
<dbReference type="Gene3D" id="3.30.1330.10">
    <property type="entry name" value="PurM-like, N-terminal domain"/>
    <property type="match status" value="1"/>
</dbReference>
<dbReference type="GO" id="GO:0009030">
    <property type="term" value="F:thiamine-phosphate kinase activity"/>
    <property type="evidence" value="ECO:0007669"/>
    <property type="project" value="UniProtKB-UniRule"/>
</dbReference>
<dbReference type="CDD" id="cd02194">
    <property type="entry name" value="ThiL"/>
    <property type="match status" value="1"/>
</dbReference>
<protein>
    <recommendedName>
        <fullName evidence="2">Thiamine-monophosphate kinase</fullName>
        <shortName evidence="2">TMP kinase</shortName>
        <shortName evidence="2">Thiamine-phosphate kinase</shortName>
        <ecNumber evidence="2">2.7.4.16</ecNumber>
    </recommendedName>
</protein>
<dbReference type="RefSeq" id="WP_043949161.1">
    <property type="nucleotide sequence ID" value="NZ_HG966617.1"/>
</dbReference>
<dbReference type="EC" id="2.7.4.16" evidence="2"/>
<feature type="binding site" evidence="2">
    <location>
        <position position="78"/>
    </location>
    <ligand>
        <name>Mg(2+)</name>
        <dbReference type="ChEBI" id="CHEBI:18420"/>
        <label>2</label>
    </ligand>
</feature>
<dbReference type="UniPathway" id="UPA00060">
    <property type="reaction ID" value="UER00142"/>
</dbReference>
<dbReference type="SUPFAM" id="SSF56042">
    <property type="entry name" value="PurM C-terminal domain-like"/>
    <property type="match status" value="1"/>
</dbReference>
<feature type="binding site" evidence="2">
    <location>
        <position position="50"/>
    </location>
    <ligand>
        <name>Mg(2+)</name>
        <dbReference type="ChEBI" id="CHEBI:18420"/>
        <label>1</label>
    </ligand>
</feature>
<evidence type="ECO:0000313" key="6">
    <source>
        <dbReference type="Proteomes" id="UP000032160"/>
    </source>
</evidence>
<keyword evidence="2" id="KW-0547">Nucleotide-binding</keyword>
<dbReference type="Gene3D" id="3.90.650.10">
    <property type="entry name" value="PurM-like C-terminal domain"/>
    <property type="match status" value="1"/>
</dbReference>
<dbReference type="GO" id="GO:0009228">
    <property type="term" value="P:thiamine biosynthetic process"/>
    <property type="evidence" value="ECO:0007669"/>
    <property type="project" value="UniProtKB-KW"/>
</dbReference>
<gene>
    <name evidence="2" type="primary">thiL</name>
    <name evidence="5" type="ORF">BN1012_Phect3131</name>
</gene>
<dbReference type="PANTHER" id="PTHR30270">
    <property type="entry name" value="THIAMINE-MONOPHOSPHATE KINASE"/>
    <property type="match status" value="1"/>
</dbReference>
<dbReference type="NCBIfam" id="TIGR01379">
    <property type="entry name" value="thiL"/>
    <property type="match status" value="1"/>
</dbReference>
<dbReference type="PATRIC" id="fig|1458461.3.peg.3138"/>
<feature type="binding site" evidence="2">
    <location>
        <position position="34"/>
    </location>
    <ligand>
        <name>Mg(2+)</name>
        <dbReference type="ChEBI" id="CHEBI:18420"/>
        <label>4</label>
    </ligand>
</feature>
<evidence type="ECO:0000259" key="4">
    <source>
        <dbReference type="Pfam" id="PF02769"/>
    </source>
</evidence>
<dbReference type="HAMAP" id="MF_02128">
    <property type="entry name" value="TMP_kinase"/>
    <property type="match status" value="1"/>
</dbReference>
<keyword evidence="2" id="KW-0479">Metal-binding</keyword>
<dbReference type="PIRSF" id="PIRSF005303">
    <property type="entry name" value="Thiam_monoph_kin"/>
    <property type="match status" value="1"/>
</dbReference>
<keyword evidence="2" id="KW-0460">Magnesium</keyword>
<feature type="domain" description="PurM-like C-terminal" evidence="4">
    <location>
        <begin position="157"/>
        <end position="313"/>
    </location>
</feature>
<comment type="catalytic activity">
    <reaction evidence="2">
        <text>thiamine phosphate + ATP = thiamine diphosphate + ADP</text>
        <dbReference type="Rhea" id="RHEA:15913"/>
        <dbReference type="ChEBI" id="CHEBI:30616"/>
        <dbReference type="ChEBI" id="CHEBI:37575"/>
        <dbReference type="ChEBI" id="CHEBI:58937"/>
        <dbReference type="ChEBI" id="CHEBI:456216"/>
        <dbReference type="EC" id="2.7.4.16"/>
    </reaction>
</comment>
<feature type="binding site" evidence="2">
    <location>
        <position position="48"/>
    </location>
    <ligand>
        <name>Mg(2+)</name>
        <dbReference type="ChEBI" id="CHEBI:18420"/>
        <label>4</label>
    </ligand>
</feature>
<dbReference type="HOGENOM" id="CLU_046964_3_0_5"/>
<accession>X5MB87</accession>
<evidence type="ECO:0000259" key="3">
    <source>
        <dbReference type="Pfam" id="PF00586"/>
    </source>
</evidence>
<dbReference type="Pfam" id="PF00586">
    <property type="entry name" value="AIRS"/>
    <property type="match status" value="1"/>
</dbReference>
<feature type="binding site" evidence="2">
    <location>
        <position position="152"/>
    </location>
    <ligand>
        <name>ATP</name>
        <dbReference type="ChEBI" id="CHEBI:30616"/>
    </ligand>
</feature>
<evidence type="ECO:0000256" key="1">
    <source>
        <dbReference type="ARBA" id="ARBA00022977"/>
    </source>
</evidence>
<dbReference type="KEGG" id="pect:BN1012_Phect3131"/>
<dbReference type="AlphaFoldDB" id="X5MB87"/>
<evidence type="ECO:0000256" key="2">
    <source>
        <dbReference type="HAMAP-Rule" id="MF_02128"/>
    </source>
</evidence>
<feature type="binding site" evidence="2">
    <location>
        <position position="49"/>
    </location>
    <ligand>
        <name>Mg(2+)</name>
        <dbReference type="ChEBI" id="CHEBI:18420"/>
        <label>1</label>
    </ligand>
</feature>
<proteinExistence type="inferred from homology"/>
<dbReference type="GO" id="GO:0009229">
    <property type="term" value="P:thiamine diphosphate biosynthetic process"/>
    <property type="evidence" value="ECO:0007669"/>
    <property type="project" value="UniProtKB-UniRule"/>
</dbReference>
<feature type="domain" description="PurM-like N-terminal" evidence="3">
    <location>
        <begin position="33"/>
        <end position="143"/>
    </location>
</feature>
<sequence>MAQQDGNSETEFDLIARLFAPLSDSPHGLNLTDDVGLVPDTDGRSCITSDMIVAGVHFLADDPADQIAQKLVRVNISDLAAKGAQPVGCLLSAAFNQQRDISWLEAFANGLAEDMSAFGLVLIGGDTVRTPGPDTFSLTAIGRLGEGGMVTRAGAMAGDGLYVTGTIGDAGLGLRILRGELGAVALGTRTRLEGRYRLPQPRADFGRKLSGFASASLDVSDGLIADAGHLADASGLAARIDFDRVPLSSSATRVVKKDRSLHLSLLGAGDDYEILFAAPADAAEAIAEASGDTETPVTRIGDLAPGKAGEVSVVDGQGMALDVPKMGYRHF</sequence>
<feature type="binding site" evidence="2">
    <location>
        <position position="218"/>
    </location>
    <ligand>
        <name>Mg(2+)</name>
        <dbReference type="ChEBI" id="CHEBI:18420"/>
        <label>3</label>
    </ligand>
</feature>
<feature type="binding site" evidence="2">
    <location>
        <position position="57"/>
    </location>
    <ligand>
        <name>substrate</name>
    </ligand>
</feature>
<dbReference type="InterPro" id="IPR006283">
    <property type="entry name" value="ThiL-like"/>
</dbReference>
<feature type="binding site" evidence="2">
    <location>
        <position position="50"/>
    </location>
    <ligand>
        <name>Mg(2+)</name>
        <dbReference type="ChEBI" id="CHEBI:18420"/>
        <label>2</label>
    </ligand>
</feature>
<dbReference type="Pfam" id="PF02769">
    <property type="entry name" value="AIRS_C"/>
    <property type="match status" value="1"/>
</dbReference>
<dbReference type="InterPro" id="IPR036921">
    <property type="entry name" value="PurM-like_N_sf"/>
</dbReference>
<comment type="miscellaneous">
    <text evidence="2">Reaction mechanism of ThiL seems to utilize a direct, inline transfer of the gamma-phosphate of ATP to TMP rather than a phosphorylated enzyme intermediate.</text>
</comment>
<evidence type="ECO:0000313" key="5">
    <source>
        <dbReference type="EMBL" id="CDO61343.1"/>
    </source>
</evidence>
<feature type="binding site" evidence="2">
    <location>
        <begin position="125"/>
        <end position="126"/>
    </location>
    <ligand>
        <name>ATP</name>
        <dbReference type="ChEBI" id="CHEBI:30616"/>
    </ligand>
</feature>
<feature type="binding site" evidence="2">
    <location>
        <position position="220"/>
    </location>
    <ligand>
        <name>ATP</name>
        <dbReference type="ChEBI" id="CHEBI:30616"/>
    </ligand>
</feature>
<dbReference type="GO" id="GO:0005524">
    <property type="term" value="F:ATP binding"/>
    <property type="evidence" value="ECO:0007669"/>
    <property type="project" value="UniProtKB-UniRule"/>
</dbReference>
<dbReference type="PANTHER" id="PTHR30270:SF0">
    <property type="entry name" value="THIAMINE-MONOPHOSPHATE KINASE"/>
    <property type="match status" value="1"/>
</dbReference>
<feature type="binding site" evidence="2">
    <location>
        <position position="328"/>
    </location>
    <ligand>
        <name>substrate</name>
    </ligand>
</feature>
<comment type="caution">
    <text evidence="2">Lacks conserved residue(s) required for the propagation of feature annotation.</text>
</comment>
<name>X5MB87_9HYPH</name>
<feature type="binding site" evidence="2">
    <location>
        <position position="126"/>
    </location>
    <ligand>
        <name>Mg(2+)</name>
        <dbReference type="ChEBI" id="CHEBI:18420"/>
        <label>1</label>
    </ligand>
</feature>
<keyword evidence="6" id="KW-1185">Reference proteome</keyword>
<feature type="binding site" evidence="2">
    <location>
        <position position="221"/>
    </location>
    <ligand>
        <name>Mg(2+)</name>
        <dbReference type="ChEBI" id="CHEBI:18420"/>
        <label>5</label>
    </ligand>
</feature>
<dbReference type="InterPro" id="IPR010918">
    <property type="entry name" value="PurM-like_C_dom"/>
</dbReference>
<dbReference type="InterPro" id="IPR036676">
    <property type="entry name" value="PurM-like_C_sf"/>
</dbReference>
<organism evidence="5 6">
    <name type="scientific">Candidatus Phaeomarinibacter ectocarpi</name>
    <dbReference type="NCBI Taxonomy" id="1458461"/>
    <lineage>
        <taxon>Bacteria</taxon>
        <taxon>Pseudomonadati</taxon>
        <taxon>Pseudomonadota</taxon>
        <taxon>Alphaproteobacteria</taxon>
        <taxon>Hyphomicrobiales</taxon>
        <taxon>Parvibaculaceae</taxon>
        <taxon>Candidatus Phaeomarinibacter</taxon>
    </lineage>
</organism>
<keyword evidence="2" id="KW-0067">ATP-binding</keyword>
<comment type="pathway">
    <text evidence="2">Cofactor biosynthesis; thiamine diphosphate biosynthesis; thiamine diphosphate from thiamine phosphate: step 1/1.</text>
</comment>
<feature type="binding site" evidence="2">
    <location>
        <position position="78"/>
    </location>
    <ligand>
        <name>Mg(2+)</name>
        <dbReference type="ChEBI" id="CHEBI:18420"/>
        <label>3</label>
    </ligand>
</feature>
<comment type="similarity">
    <text evidence="2">Belongs to the thiamine-monophosphate kinase family.</text>
</comment>
<keyword evidence="1 2" id="KW-0784">Thiamine biosynthesis</keyword>
<comment type="function">
    <text evidence="2">Catalyzes the ATP-dependent phosphorylation of thiamine-monophosphate (TMP) to form thiamine-pyrophosphate (TPP), the active form of vitamin B1.</text>
</comment>
<reference evidence="5 6" key="1">
    <citation type="journal article" date="2014" name="Front. Genet.">
        <title>Genome and metabolic network of "Candidatus Phaeomarinobacter ectocarpi" Ec32, a new candidate genus of Alphaproteobacteria frequently associated with brown algae.</title>
        <authorList>
            <person name="Dittami S.M."/>
            <person name="Barbeyron T."/>
            <person name="Boyen C."/>
            <person name="Cambefort J."/>
            <person name="Collet G."/>
            <person name="Delage L."/>
            <person name="Gobet A."/>
            <person name="Groisillier A."/>
            <person name="Leblanc C."/>
            <person name="Michel G."/>
            <person name="Scornet D."/>
            <person name="Siegel A."/>
            <person name="Tapia J.E."/>
            <person name="Tonon T."/>
        </authorList>
    </citation>
    <scope>NUCLEOTIDE SEQUENCE [LARGE SCALE GENOMIC DNA]</scope>
    <source>
        <strain evidence="5 6">Ec32</strain>
    </source>
</reference>
<dbReference type="STRING" id="1458461.BN1012_Phect3131"/>
<dbReference type="OrthoDB" id="9802811at2"/>
<feature type="binding site" evidence="2">
    <location>
        <position position="270"/>
    </location>
    <ligand>
        <name>substrate</name>
    </ligand>
</feature>
<feature type="binding site" evidence="2">
    <location>
        <position position="34"/>
    </location>
    <ligand>
        <name>Mg(2+)</name>
        <dbReference type="ChEBI" id="CHEBI:18420"/>
        <label>3</label>
    </ligand>
</feature>
<feature type="binding site" evidence="2">
    <location>
        <position position="78"/>
    </location>
    <ligand>
        <name>Mg(2+)</name>
        <dbReference type="ChEBI" id="CHEBI:18420"/>
        <label>4</label>
    </ligand>
</feature>
<dbReference type="Proteomes" id="UP000032160">
    <property type="component" value="Chromosome I"/>
</dbReference>
<dbReference type="InterPro" id="IPR016188">
    <property type="entry name" value="PurM-like_N"/>
</dbReference>
<dbReference type="EMBL" id="HG966617">
    <property type="protein sequence ID" value="CDO61343.1"/>
    <property type="molecule type" value="Genomic_DNA"/>
</dbReference>
<keyword evidence="2 5" id="KW-0808">Transferase</keyword>
<dbReference type="GO" id="GO:0000287">
    <property type="term" value="F:magnesium ion binding"/>
    <property type="evidence" value="ECO:0007669"/>
    <property type="project" value="UniProtKB-UniRule"/>
</dbReference>
<keyword evidence="2 5" id="KW-0418">Kinase</keyword>